<evidence type="ECO:0000259" key="8">
    <source>
        <dbReference type="PROSITE" id="PS50110"/>
    </source>
</evidence>
<evidence type="ECO:0000313" key="9">
    <source>
        <dbReference type="EMBL" id="HIZ74010.1"/>
    </source>
</evidence>
<dbReference type="GO" id="GO:0003700">
    <property type="term" value="F:DNA-binding transcription factor activity"/>
    <property type="evidence" value="ECO:0007669"/>
    <property type="project" value="InterPro"/>
</dbReference>
<keyword evidence="2" id="KW-0805">Transcription regulation</keyword>
<dbReference type="GO" id="GO:0043565">
    <property type="term" value="F:sequence-specific DNA binding"/>
    <property type="evidence" value="ECO:0007669"/>
    <property type="project" value="InterPro"/>
</dbReference>
<dbReference type="SMART" id="SM00448">
    <property type="entry name" value="REC"/>
    <property type="match status" value="1"/>
</dbReference>
<reference evidence="9" key="1">
    <citation type="journal article" date="2021" name="PeerJ">
        <title>Extensive microbial diversity within the chicken gut microbiome revealed by metagenomics and culture.</title>
        <authorList>
            <person name="Gilroy R."/>
            <person name="Ravi A."/>
            <person name="Getino M."/>
            <person name="Pursley I."/>
            <person name="Horton D.L."/>
            <person name="Alikhan N.F."/>
            <person name="Baker D."/>
            <person name="Gharbi K."/>
            <person name="Hall N."/>
            <person name="Watson M."/>
            <person name="Adriaenssens E.M."/>
            <person name="Foster-Nyarko E."/>
            <person name="Jarju S."/>
            <person name="Secka A."/>
            <person name="Antonio M."/>
            <person name="Oren A."/>
            <person name="Chaudhuri R.R."/>
            <person name="La Ragione R."/>
            <person name="Hildebrand F."/>
            <person name="Pallen M.J."/>
        </authorList>
    </citation>
    <scope>NUCLEOTIDE SEQUENCE</scope>
    <source>
        <strain evidence="9">CHK196-3914</strain>
    </source>
</reference>
<evidence type="ECO:0000256" key="6">
    <source>
        <dbReference type="PROSITE-ProRule" id="PRU00169"/>
    </source>
</evidence>
<evidence type="ECO:0000256" key="4">
    <source>
        <dbReference type="ARBA" id="ARBA00023163"/>
    </source>
</evidence>
<sequence>MKIIIVDGDGQSAAKTEEMLASTGQEWEISGVVQDGRTGYKLISEKRPDLLIMDLMLSGMSGLSLLRKLRADKLGIRVLILTSDTDFNHARQAIELGVDNYMLKPVKKSQLKKAVLQIQDKLEADKIMKKAFTVENIFTGCLSGQYKPDRDFHQLTRERFGFTLEDPGAVFTLWFGSNYMANREDARHILQNAGKENGLSVCVLEVDIWRMLLAVVYRMEPEKSEYDIFKNRIMPVIRGSIPGEFVCMWNEMEHTGDLLNTITEMRRLREWNLLFERGQLISPENIRGLQVLPLKYPAELEDQMKKAVSLSDGEEIKKCYYRLYDLFRQEIYSPQSIKECLIRFNMTALNTYKARHVLESELRIQYCMQAISEAVDWGQIREAMEEFFELLRGGTFEAKSDESLSPLVRNAVQMVRKYYDHGLTLEETADRLFVSEEYLSSQFKKETGRGFKETVRHYRIERIKDLLMNTSLKLNQIAELTGYADPKYMSRVFREETGMLPNEFRKTAH</sequence>
<proteinExistence type="predicted"/>
<keyword evidence="3" id="KW-0238">DNA-binding</keyword>
<accession>A0A9D2G7W5</accession>
<comment type="caution">
    <text evidence="9">The sequence shown here is derived from an EMBL/GenBank/DDBJ whole genome shotgun (WGS) entry which is preliminary data.</text>
</comment>
<protein>
    <recommendedName>
        <fullName evidence="1">Stage 0 sporulation protein A homolog</fullName>
    </recommendedName>
</protein>
<evidence type="ECO:0000256" key="3">
    <source>
        <dbReference type="ARBA" id="ARBA00023125"/>
    </source>
</evidence>
<dbReference type="SUPFAM" id="SSF52172">
    <property type="entry name" value="CheY-like"/>
    <property type="match status" value="1"/>
</dbReference>
<reference evidence="9" key="2">
    <citation type="submission" date="2021-04" db="EMBL/GenBank/DDBJ databases">
        <authorList>
            <person name="Gilroy R."/>
        </authorList>
    </citation>
    <scope>NUCLEOTIDE SEQUENCE</scope>
    <source>
        <strain evidence="9">CHK196-3914</strain>
    </source>
</reference>
<evidence type="ECO:0000256" key="1">
    <source>
        <dbReference type="ARBA" id="ARBA00018672"/>
    </source>
</evidence>
<feature type="domain" description="HTH araC/xylS-type" evidence="7">
    <location>
        <begin position="409"/>
        <end position="507"/>
    </location>
</feature>
<dbReference type="InterPro" id="IPR001789">
    <property type="entry name" value="Sig_transdc_resp-reg_receiver"/>
</dbReference>
<dbReference type="Gene3D" id="1.10.10.60">
    <property type="entry name" value="Homeodomain-like"/>
    <property type="match status" value="2"/>
</dbReference>
<feature type="modified residue" description="4-aspartylphosphate" evidence="6">
    <location>
        <position position="54"/>
    </location>
</feature>
<dbReference type="GO" id="GO:0000160">
    <property type="term" value="P:phosphorelay signal transduction system"/>
    <property type="evidence" value="ECO:0007669"/>
    <property type="project" value="InterPro"/>
</dbReference>
<dbReference type="InterPro" id="IPR011006">
    <property type="entry name" value="CheY-like_superfamily"/>
</dbReference>
<organism evidence="9 10">
    <name type="scientific">Candidatus Mediterraneibacter stercoravium</name>
    <dbReference type="NCBI Taxonomy" id="2838685"/>
    <lineage>
        <taxon>Bacteria</taxon>
        <taxon>Bacillati</taxon>
        <taxon>Bacillota</taxon>
        <taxon>Clostridia</taxon>
        <taxon>Lachnospirales</taxon>
        <taxon>Lachnospiraceae</taxon>
        <taxon>Mediterraneibacter</taxon>
    </lineage>
</organism>
<gene>
    <name evidence="9" type="ORF">H9723_02020</name>
</gene>
<keyword evidence="6" id="KW-0597">Phosphoprotein</keyword>
<dbReference type="PROSITE" id="PS01124">
    <property type="entry name" value="HTH_ARAC_FAMILY_2"/>
    <property type="match status" value="1"/>
</dbReference>
<dbReference type="PANTHER" id="PTHR43280">
    <property type="entry name" value="ARAC-FAMILY TRANSCRIPTIONAL REGULATOR"/>
    <property type="match status" value="1"/>
</dbReference>
<evidence type="ECO:0000256" key="5">
    <source>
        <dbReference type="ARBA" id="ARBA00024867"/>
    </source>
</evidence>
<dbReference type="PANTHER" id="PTHR43280:SF2">
    <property type="entry name" value="HTH-TYPE TRANSCRIPTIONAL REGULATOR EXSA"/>
    <property type="match status" value="1"/>
</dbReference>
<comment type="function">
    <text evidence="5">May play the central regulatory role in sporulation. It may be an element of the effector pathway responsible for the activation of sporulation genes in response to nutritional stress. Spo0A may act in concert with spo0H (a sigma factor) to control the expression of some genes that are critical to the sporulation process.</text>
</comment>
<dbReference type="EMBL" id="DXAY01000044">
    <property type="protein sequence ID" value="HIZ74010.1"/>
    <property type="molecule type" value="Genomic_DNA"/>
</dbReference>
<name>A0A9D2G7W5_9FIRM</name>
<dbReference type="Gene3D" id="3.40.50.2300">
    <property type="match status" value="1"/>
</dbReference>
<dbReference type="PROSITE" id="PS50110">
    <property type="entry name" value="RESPONSE_REGULATORY"/>
    <property type="match status" value="1"/>
</dbReference>
<dbReference type="AlphaFoldDB" id="A0A9D2G7W5"/>
<evidence type="ECO:0000259" key="7">
    <source>
        <dbReference type="PROSITE" id="PS01124"/>
    </source>
</evidence>
<dbReference type="Pfam" id="PF00072">
    <property type="entry name" value="Response_reg"/>
    <property type="match status" value="1"/>
</dbReference>
<feature type="domain" description="Response regulatory" evidence="8">
    <location>
        <begin position="2"/>
        <end position="119"/>
    </location>
</feature>
<dbReference type="InterPro" id="IPR018060">
    <property type="entry name" value="HTH_AraC"/>
</dbReference>
<dbReference type="SUPFAM" id="SSF46689">
    <property type="entry name" value="Homeodomain-like"/>
    <property type="match status" value="1"/>
</dbReference>
<dbReference type="Proteomes" id="UP000824116">
    <property type="component" value="Unassembled WGS sequence"/>
</dbReference>
<dbReference type="Pfam" id="PF12833">
    <property type="entry name" value="HTH_18"/>
    <property type="match status" value="1"/>
</dbReference>
<evidence type="ECO:0000313" key="10">
    <source>
        <dbReference type="Proteomes" id="UP000824116"/>
    </source>
</evidence>
<evidence type="ECO:0000256" key="2">
    <source>
        <dbReference type="ARBA" id="ARBA00023015"/>
    </source>
</evidence>
<keyword evidence="4" id="KW-0804">Transcription</keyword>
<dbReference type="InterPro" id="IPR009057">
    <property type="entry name" value="Homeodomain-like_sf"/>
</dbReference>
<dbReference type="SMART" id="SM00342">
    <property type="entry name" value="HTH_ARAC"/>
    <property type="match status" value="1"/>
</dbReference>